<gene>
    <name evidence="2" type="ORF">SCF082_LOCUS37957</name>
    <name evidence="3" type="ORF">SCF082_LOCUS38050</name>
</gene>
<comment type="caution">
    <text evidence="2">The sequence shown here is derived from an EMBL/GenBank/DDBJ whole genome shotgun (WGS) entry which is preliminary data.</text>
</comment>
<feature type="chain" id="PRO_5045029447" evidence="1">
    <location>
        <begin position="18"/>
        <end position="640"/>
    </location>
</feature>
<name>A0ABP0PVD3_9DINO</name>
<evidence type="ECO:0000313" key="3">
    <source>
        <dbReference type="EMBL" id="CAK9079747.1"/>
    </source>
</evidence>
<proteinExistence type="predicted"/>
<keyword evidence="1" id="KW-0732">Signal</keyword>
<evidence type="ECO:0000313" key="4">
    <source>
        <dbReference type="Proteomes" id="UP001642464"/>
    </source>
</evidence>
<evidence type="ECO:0000256" key="1">
    <source>
        <dbReference type="SAM" id="SignalP"/>
    </source>
</evidence>
<dbReference type="EMBL" id="CAXAMM010038640">
    <property type="protein sequence ID" value="CAK9079747.1"/>
    <property type="molecule type" value="Genomic_DNA"/>
</dbReference>
<reference evidence="2 4" key="1">
    <citation type="submission" date="2024-02" db="EMBL/GenBank/DDBJ databases">
        <authorList>
            <person name="Chen Y."/>
            <person name="Shah S."/>
            <person name="Dougan E. K."/>
            <person name="Thang M."/>
            <person name="Chan C."/>
        </authorList>
    </citation>
    <scope>NUCLEOTIDE SEQUENCE [LARGE SCALE GENOMIC DNA]</scope>
</reference>
<sequence>MTFRLALFFAAWYGSGSVEVVPADCPEGTCEDDSVLMQMGELHKRMSMDEKMAISNIIEKAFSHITGSGTYLKSWSNRSGPYHEIEKAFEKVDGLGEYFAHDIKEDATWQKCTSINWTKVATLNTVEGKLELPSVKAMLQELELEKCWCPSDVCNDDTCKAVRAAIDVATLLANSEYDPVFANYSVTSWGYYPSWVIGSVMGLDYSLPLPLLVNLKFPKGVIGYAVCDLLRVILTQSADQMSTGTCSYVASLAALTRHAPAKIIKVATRLFWTGMITPSLGLPCEGILHQQPGLVPFKTSTGYAPDFYSSAEGGQCFGNAGDCKMGAGRPQQNIGLTFSWTQSLISIWMKQNYGFCAPNAVRAGIVYPGQSRADAAEATRNQGGWYNSMVWECKNLLDIHEDSSCHLVMNPEVCPLGVENAGTCFKKWEMEPAFELQQDIFQDKIIKYRSEAFEKGILGYTAQQHYVVPKLLEEFAAPEHKILLDYVNFLLQLSSETQISFLQLNEIGGPPYPSFREEELKKVCKAKINMLIIDATVLQIAFSNPEIIYQLRVQGLPAFGNYGLPAKSYGCNHAVYLESCDEQANKYRIWTWGTTVELTKEILLGYPTTQRFPDAPGSHVPAWNTGALCAAVVADKITLN</sequence>
<feature type="signal peptide" evidence="1">
    <location>
        <begin position="1"/>
        <end position="17"/>
    </location>
</feature>
<accession>A0ABP0PVD3</accession>
<organism evidence="2 4">
    <name type="scientific">Durusdinium trenchii</name>
    <dbReference type="NCBI Taxonomy" id="1381693"/>
    <lineage>
        <taxon>Eukaryota</taxon>
        <taxon>Sar</taxon>
        <taxon>Alveolata</taxon>
        <taxon>Dinophyceae</taxon>
        <taxon>Suessiales</taxon>
        <taxon>Symbiodiniaceae</taxon>
        <taxon>Durusdinium</taxon>
    </lineage>
</organism>
<protein>
    <submittedName>
        <fullName evidence="2">Uncharacterized protein</fullName>
    </submittedName>
</protein>
<dbReference type="Proteomes" id="UP001642464">
    <property type="component" value="Unassembled WGS sequence"/>
</dbReference>
<evidence type="ECO:0000313" key="2">
    <source>
        <dbReference type="EMBL" id="CAK9079548.1"/>
    </source>
</evidence>
<keyword evidence="4" id="KW-1185">Reference proteome</keyword>
<dbReference type="EMBL" id="CAXAMM010038618">
    <property type="protein sequence ID" value="CAK9079548.1"/>
    <property type="molecule type" value="Genomic_DNA"/>
</dbReference>